<dbReference type="EMBL" id="JABFUD020000024">
    <property type="protein sequence ID" value="KAI5060766.1"/>
    <property type="molecule type" value="Genomic_DNA"/>
</dbReference>
<accession>A0A9D4U5S3</accession>
<reference evidence="2" key="1">
    <citation type="submission" date="2021-01" db="EMBL/GenBank/DDBJ databases">
        <title>Adiantum capillus-veneris genome.</title>
        <authorList>
            <person name="Fang Y."/>
            <person name="Liao Q."/>
        </authorList>
    </citation>
    <scope>NUCLEOTIDE SEQUENCE</scope>
    <source>
        <strain evidence="2">H3</strain>
        <tissue evidence="2">Leaf</tissue>
    </source>
</reference>
<keyword evidence="1" id="KW-0472">Membrane</keyword>
<name>A0A9D4U5S3_ADICA</name>
<evidence type="ECO:0000313" key="2">
    <source>
        <dbReference type="EMBL" id="KAI5060766.1"/>
    </source>
</evidence>
<dbReference type="Proteomes" id="UP000886520">
    <property type="component" value="Chromosome 24"/>
</dbReference>
<comment type="caution">
    <text evidence="2">The sequence shown here is derived from an EMBL/GenBank/DDBJ whole genome shotgun (WGS) entry which is preliminary data.</text>
</comment>
<protein>
    <submittedName>
        <fullName evidence="2">Uncharacterized protein</fullName>
    </submittedName>
</protein>
<organism evidence="2 3">
    <name type="scientific">Adiantum capillus-veneris</name>
    <name type="common">Maidenhair fern</name>
    <dbReference type="NCBI Taxonomy" id="13818"/>
    <lineage>
        <taxon>Eukaryota</taxon>
        <taxon>Viridiplantae</taxon>
        <taxon>Streptophyta</taxon>
        <taxon>Embryophyta</taxon>
        <taxon>Tracheophyta</taxon>
        <taxon>Polypodiopsida</taxon>
        <taxon>Polypodiidae</taxon>
        <taxon>Polypodiales</taxon>
        <taxon>Pteridineae</taxon>
        <taxon>Pteridaceae</taxon>
        <taxon>Vittarioideae</taxon>
        <taxon>Adiantum</taxon>
    </lineage>
</organism>
<evidence type="ECO:0000313" key="3">
    <source>
        <dbReference type="Proteomes" id="UP000886520"/>
    </source>
</evidence>
<dbReference type="AlphaFoldDB" id="A0A9D4U5S3"/>
<proteinExistence type="predicted"/>
<dbReference type="OrthoDB" id="1977235at2759"/>
<keyword evidence="3" id="KW-1185">Reference proteome</keyword>
<feature type="transmembrane region" description="Helical" evidence="1">
    <location>
        <begin position="123"/>
        <end position="141"/>
    </location>
</feature>
<keyword evidence="1" id="KW-1133">Transmembrane helix</keyword>
<evidence type="ECO:0000256" key="1">
    <source>
        <dbReference type="SAM" id="Phobius"/>
    </source>
</evidence>
<sequence length="152" mass="16566">MQGVGQPCLGEHVEGYFEVSELVCSRGELAPADDSMEADTDAVYESEAPCKEEGAANLAGDEVFEQDKALAGQALKYEELFLEPVTEGWDTSLQSDQVCLSMQQTAGGKWQGFSILCDAIDSYVIGGCFTGVFVSVARFFCRRIDYGRFSSR</sequence>
<gene>
    <name evidence="2" type="ORF">GOP47_0025186</name>
</gene>
<keyword evidence="1" id="KW-0812">Transmembrane</keyword>